<dbReference type="Proteomes" id="UP000679388">
    <property type="component" value="Chromosome"/>
</dbReference>
<accession>A0AAX1MF73</accession>
<evidence type="ECO:0000313" key="1">
    <source>
        <dbReference type="EMBL" id="QUY35616.1"/>
    </source>
</evidence>
<proteinExistence type="predicted"/>
<dbReference type="EMBL" id="CP059558">
    <property type="protein sequence ID" value="QUY35616.1"/>
    <property type="molecule type" value="Genomic_DNA"/>
</dbReference>
<gene>
    <name evidence="1" type="ORF">H2677_10030</name>
</gene>
<reference evidence="1" key="1">
    <citation type="submission" date="2020-07" db="EMBL/GenBank/DDBJ databases">
        <title>Acinetobacter junii strain YR7 chromosome and plasmid pNDM-YR7.</title>
        <authorList>
            <person name="Tang B."/>
        </authorList>
    </citation>
    <scope>NUCLEOTIDE SEQUENCE</scope>
    <source>
        <strain evidence="1">YR7</strain>
    </source>
</reference>
<protein>
    <submittedName>
        <fullName evidence="1">Exo-alpha-sialidase</fullName>
    </submittedName>
</protein>
<dbReference type="CDD" id="cd15482">
    <property type="entry name" value="Sialidase_non-viral"/>
    <property type="match status" value="1"/>
</dbReference>
<dbReference type="RefSeq" id="WP_212638446.1">
    <property type="nucleotide sequence ID" value="NZ_CP059558.1"/>
</dbReference>
<organism evidence="1 2">
    <name type="scientific">Acinetobacter junii</name>
    <dbReference type="NCBI Taxonomy" id="40215"/>
    <lineage>
        <taxon>Bacteria</taxon>
        <taxon>Pseudomonadati</taxon>
        <taxon>Pseudomonadota</taxon>
        <taxon>Gammaproteobacteria</taxon>
        <taxon>Moraxellales</taxon>
        <taxon>Moraxellaceae</taxon>
        <taxon>Acinetobacter</taxon>
    </lineage>
</organism>
<sequence>MANLPLPEEMVGPNVTEAQFRSKLIQFITNVDRSYSSLAAANADISNIALGVKVEILDPEIGGYYQKTSNESNSLTKIVNDPFENLKKKIDLEIINRLSNLSSISDLDNLLNLFDLNGNSSFRVDQKGDVYIYGRTDSVQKVLKDLEKKIAPVFPVDTLSDLHLLSDKNDLPVFRINQKGEIFIFGYSDSLQSILEKVQDAESLDEAKSVTVFNKNVLYVREYLDRITQLVSSQLSTAAIPHFSNKQQFSLGQTWVDSIRMNLSAERLIVAGYDPTLRDDIGVVHPQVWSFDKEAGGYKFWLGLNPYTNTNEDIELPFIYGSNDPNLKEWELIPTFPTPFDVDPPNIGGVTSGHCSDSGFVYDIKSGDLLFFWRVTRYRGNRDITTATNEFRASRFDGKKWSEKFTIVDESLIIGEVTDYLLSPNIVYNPVDNLYHMFTINNDGKMYRRTTNDLNSRQWSTRTECIFDNTNFTPWHLDMKFVGGKLVALIHVDTAGANEYRFAVSDDFLNFNVSATSIVNDSNPALYKATFLPLLNQNDFKMRIIYTSDQTTTPNWQLHVADTTSVSY</sequence>
<evidence type="ECO:0000313" key="2">
    <source>
        <dbReference type="Proteomes" id="UP000679388"/>
    </source>
</evidence>
<dbReference type="AlphaFoldDB" id="A0AAX1MF73"/>
<name>A0AAX1MF73_ACIJU</name>
<dbReference type="GeneID" id="70092856"/>